<evidence type="ECO:0000256" key="1">
    <source>
        <dbReference type="ARBA" id="ARBA00022730"/>
    </source>
</evidence>
<evidence type="ECO:0000256" key="5">
    <source>
        <dbReference type="ARBA" id="ARBA00022884"/>
    </source>
</evidence>
<dbReference type="STRING" id="28200.GCA_001572935_00995"/>
<organism evidence="10 11">
    <name type="scientific">Aliarcobacter skirrowii</name>
    <dbReference type="NCBI Taxonomy" id="28200"/>
    <lineage>
        <taxon>Bacteria</taxon>
        <taxon>Pseudomonadati</taxon>
        <taxon>Campylobacterota</taxon>
        <taxon>Epsilonproteobacteria</taxon>
        <taxon>Campylobacterales</taxon>
        <taxon>Arcobacteraceae</taxon>
        <taxon>Aliarcobacter</taxon>
    </lineage>
</organism>
<feature type="coiled-coil region" evidence="8">
    <location>
        <begin position="482"/>
        <end position="559"/>
    </location>
</feature>
<dbReference type="InterPro" id="IPR036063">
    <property type="entry name" value="Smr_dom_sf"/>
</dbReference>
<dbReference type="Gene3D" id="3.40.50.300">
    <property type="entry name" value="P-loop containing nucleotide triphosphate hydrolases"/>
    <property type="match status" value="1"/>
</dbReference>
<dbReference type="PANTHER" id="PTHR48466:SF2">
    <property type="entry name" value="OS10G0509000 PROTEIN"/>
    <property type="match status" value="1"/>
</dbReference>
<evidence type="ECO:0000256" key="2">
    <source>
        <dbReference type="ARBA" id="ARBA00022741"/>
    </source>
</evidence>
<dbReference type="SMART" id="SM00533">
    <property type="entry name" value="MUTSd"/>
    <property type="match status" value="1"/>
</dbReference>
<dbReference type="PIRSF" id="PIRSF005814">
    <property type="entry name" value="MutS_YshD"/>
    <property type="match status" value="1"/>
</dbReference>
<dbReference type="GO" id="GO:0072344">
    <property type="term" value="P:rescue of stalled ribosome"/>
    <property type="evidence" value="ECO:0007669"/>
    <property type="project" value="UniProtKB-UniRule"/>
</dbReference>
<keyword evidence="5 7" id="KW-0694">RNA-binding</keyword>
<keyword evidence="4 7" id="KW-0067">ATP-binding</keyword>
<keyword evidence="3 7" id="KW-0378">Hydrolase</keyword>
<dbReference type="SMART" id="SM00463">
    <property type="entry name" value="SMR"/>
    <property type="match status" value="1"/>
</dbReference>
<evidence type="ECO:0000256" key="7">
    <source>
        <dbReference type="HAMAP-Rule" id="MF_00092"/>
    </source>
</evidence>
<dbReference type="Pfam" id="PF00488">
    <property type="entry name" value="MutS_V"/>
    <property type="match status" value="1"/>
</dbReference>
<dbReference type="InterPro" id="IPR007696">
    <property type="entry name" value="DNA_mismatch_repair_MutS_core"/>
</dbReference>
<comment type="caution">
    <text evidence="10">The sequence shown here is derived from an EMBL/GenBank/DDBJ whole genome shotgun (WGS) entry which is preliminary data.</text>
</comment>
<dbReference type="SMART" id="SM00534">
    <property type="entry name" value="MUTSac"/>
    <property type="match status" value="1"/>
</dbReference>
<keyword evidence="1 7" id="KW-0699">rRNA-binding</keyword>
<keyword evidence="2 7" id="KW-0547">Nucleotide-binding</keyword>
<evidence type="ECO:0000256" key="6">
    <source>
        <dbReference type="ARBA" id="ARBA00023125"/>
    </source>
</evidence>
<feature type="binding site" evidence="7">
    <location>
        <begin position="307"/>
        <end position="314"/>
    </location>
    <ligand>
        <name>ATP</name>
        <dbReference type="ChEBI" id="CHEBI:30616"/>
    </ligand>
</feature>
<dbReference type="EC" id="3.6.4.-" evidence="7"/>
<dbReference type="EMBL" id="QEYI01000003">
    <property type="protein sequence ID" value="PWE21668.1"/>
    <property type="molecule type" value="Genomic_DNA"/>
</dbReference>
<dbReference type="HAMAP" id="MF_00092">
    <property type="entry name" value="MutS2"/>
    <property type="match status" value="1"/>
</dbReference>
<dbReference type="GO" id="GO:0004519">
    <property type="term" value="F:endonuclease activity"/>
    <property type="evidence" value="ECO:0007669"/>
    <property type="project" value="UniProtKB-UniRule"/>
</dbReference>
<evidence type="ECO:0000256" key="3">
    <source>
        <dbReference type="ARBA" id="ARBA00022801"/>
    </source>
</evidence>
<dbReference type="EC" id="3.1.-.-" evidence="7"/>
<dbReference type="GO" id="GO:0043023">
    <property type="term" value="F:ribosomal large subunit binding"/>
    <property type="evidence" value="ECO:0007669"/>
    <property type="project" value="UniProtKB-UniRule"/>
</dbReference>
<dbReference type="GO" id="GO:0019843">
    <property type="term" value="F:rRNA binding"/>
    <property type="evidence" value="ECO:0007669"/>
    <property type="project" value="UniProtKB-UniRule"/>
</dbReference>
<comment type="similarity">
    <text evidence="7">Belongs to the DNA mismatch repair MutS family. MutS2 subfamily.</text>
</comment>
<dbReference type="NCBIfam" id="TIGR01069">
    <property type="entry name" value="mutS2"/>
    <property type="match status" value="1"/>
</dbReference>
<protein>
    <recommendedName>
        <fullName evidence="7">Endonuclease MutS2</fullName>
        <ecNumber evidence="7">3.1.-.-</ecNumber>
    </recommendedName>
    <alternativeName>
        <fullName evidence="7">Ribosome-associated protein quality control-upstream factor</fullName>
        <shortName evidence="7">RQC-upstream factor</shortName>
        <shortName evidence="7">RqcU</shortName>
        <ecNumber evidence="7">3.6.4.-</ecNumber>
    </alternativeName>
</protein>
<dbReference type="Gene3D" id="3.30.1370.110">
    <property type="match status" value="1"/>
</dbReference>
<evidence type="ECO:0000256" key="8">
    <source>
        <dbReference type="SAM" id="Coils"/>
    </source>
</evidence>
<dbReference type="GO" id="GO:0045910">
    <property type="term" value="P:negative regulation of DNA recombination"/>
    <property type="evidence" value="ECO:0007669"/>
    <property type="project" value="InterPro"/>
</dbReference>
<keyword evidence="7 10" id="KW-0255">Endonuclease</keyword>
<comment type="function">
    <text evidence="7">Acts as a ribosome collision sensor, splitting the ribosome into its 2 subunits. Detects stalled/collided 70S ribosomes which it binds and splits by an ATP-hydrolysis driven conformational change. Acts upstream of the ribosome quality control system (RQC), a ribosome-associated complex that mediates the extraction of incompletely synthesized nascent chains from stalled ribosomes and their subsequent degradation. Probably generates substrates for RQC.</text>
</comment>
<dbReference type="GO" id="GO:0140664">
    <property type="term" value="F:ATP-dependent DNA damage sensor activity"/>
    <property type="evidence" value="ECO:0007669"/>
    <property type="project" value="InterPro"/>
</dbReference>
<dbReference type="SUPFAM" id="SSF160443">
    <property type="entry name" value="SMR domain-like"/>
    <property type="match status" value="1"/>
</dbReference>
<keyword evidence="7" id="KW-0540">Nuclease</keyword>
<dbReference type="InterPro" id="IPR005747">
    <property type="entry name" value="MutS2"/>
</dbReference>
<dbReference type="GO" id="GO:0016887">
    <property type="term" value="F:ATP hydrolysis activity"/>
    <property type="evidence" value="ECO:0007669"/>
    <property type="project" value="InterPro"/>
</dbReference>
<comment type="function">
    <text evidence="7">Endonuclease that is involved in the suppression of homologous recombination and thus may have a key role in the control of bacterial genetic diversity.</text>
</comment>
<evidence type="ECO:0000259" key="9">
    <source>
        <dbReference type="PROSITE" id="PS50828"/>
    </source>
</evidence>
<dbReference type="PANTHER" id="PTHR48466">
    <property type="entry name" value="OS10G0509000 PROTEIN-RELATED"/>
    <property type="match status" value="1"/>
</dbReference>
<proteinExistence type="inferred from homology"/>
<evidence type="ECO:0000256" key="4">
    <source>
        <dbReference type="ARBA" id="ARBA00022840"/>
    </source>
</evidence>
<sequence length="733" mass="84120">MENLIKKLDLSDYITSFSKLFARDKSIILEGDINIHYKLIDELGRFDFKAPLSVENLDSQLIHLQKQGILKIYEIFEFVKIVNYFLYLKRFNFEGKLFEWIDKIVIPNDILKICQYFDDKSNLKEGVNEDFDNIKHAIYKNKEDIKQSLYKTVNSSKLRPYLVDMQVHYINEQECLLLRGGFSNILSGSVIDRSNSGFFYVVPHSISELKQKQNDLRNKQEEILFKLCKEISSTFEKNLLFLKFINKEFDRFDHYQARIFFAKIGDKNFILPSKSSVNKLVEFSHPALANAKPISIDFSKSVVMITGVNAGGKTMMLKSILSAVFLSKYLLPYKAHKDTKVSNFKYINAVLDDPQSVKNDISTFAGRMVEFSKLFSSKNAIVGVDEIELGTDSDEAASLFKVMIEDLIQKDIKIVITTHHKRLAALMASNPDVELIAALYDEENQRPTYEFLQGTIGRSYAFETALRYGIPLNVVKKAKEVYGDDKDRLNELIERSSELEREYKQKIQKLNSEIENYQRLSNNLKEQKEQLDEHIYIEKSKLHKEYKDAREEAKKAIKTKLIEDSHRHLNISHKIVKEIEVEKAEDEIIDFKVNDRVKYRNTKGSIVSIKGVKAFIETDAGLKMQVLLSELKRSGNPLPKPKKKVSLSVAKPQSGDIKLDLHGQRAEEAIENLDKFISDALLAGFEEILVYHGIGTGKLAFAVKEFLKKHPKVKSFEDAHPSSGGFGAKVIKL</sequence>
<dbReference type="Proteomes" id="UP000245014">
    <property type="component" value="Unassembled WGS sequence"/>
</dbReference>
<accession>A0A2U2C0X8</accession>
<dbReference type="InterPro" id="IPR000432">
    <property type="entry name" value="DNA_mismatch_repair_MutS_C"/>
</dbReference>
<feature type="domain" description="Smr" evidence="9">
    <location>
        <begin position="659"/>
        <end position="733"/>
    </location>
</feature>
<name>A0A2U2C0X8_9BACT</name>
<dbReference type="GO" id="GO:0030983">
    <property type="term" value="F:mismatched DNA binding"/>
    <property type="evidence" value="ECO:0007669"/>
    <property type="project" value="InterPro"/>
</dbReference>
<dbReference type="InterPro" id="IPR002625">
    <property type="entry name" value="Smr_dom"/>
</dbReference>
<dbReference type="GO" id="GO:0005524">
    <property type="term" value="F:ATP binding"/>
    <property type="evidence" value="ECO:0007669"/>
    <property type="project" value="UniProtKB-UniRule"/>
</dbReference>
<keyword evidence="6 7" id="KW-0238">DNA-binding</keyword>
<comment type="subunit">
    <text evidence="7">Homodimer. Binds to stalled ribosomes, contacting rRNA.</text>
</comment>
<dbReference type="InterPro" id="IPR027417">
    <property type="entry name" value="P-loop_NTPase"/>
</dbReference>
<reference evidence="10 11" key="1">
    <citation type="submission" date="2018-05" db="EMBL/GenBank/DDBJ databases">
        <title>Antimicrobial susceptibility testing and genomic analysis of Arcobacter skirrowii strains and one Arcobacter butzleri isolated from German poultry farms.</title>
        <authorList>
            <person name="Haenel I."/>
            <person name="Hotzel H."/>
            <person name="Tomaso H."/>
            <person name="Busch A."/>
        </authorList>
    </citation>
    <scope>NUCLEOTIDE SEQUENCE [LARGE SCALE GENOMIC DNA]</scope>
    <source>
        <strain evidence="11">v</strain>
    </source>
</reference>
<evidence type="ECO:0000313" key="11">
    <source>
        <dbReference type="Proteomes" id="UP000245014"/>
    </source>
</evidence>
<dbReference type="AlphaFoldDB" id="A0A2U2C0X8"/>
<dbReference type="SUPFAM" id="SSF52540">
    <property type="entry name" value="P-loop containing nucleoside triphosphate hydrolases"/>
    <property type="match status" value="1"/>
</dbReference>
<gene>
    <name evidence="7" type="primary">mutS2</name>
    <name evidence="7" type="synonym">rqcU</name>
    <name evidence="10" type="ORF">DF188_05485</name>
</gene>
<dbReference type="InterPro" id="IPR045076">
    <property type="entry name" value="MutS"/>
</dbReference>
<dbReference type="PROSITE" id="PS50828">
    <property type="entry name" value="SMR"/>
    <property type="match status" value="1"/>
</dbReference>
<dbReference type="Pfam" id="PF01713">
    <property type="entry name" value="Smr"/>
    <property type="match status" value="1"/>
</dbReference>
<dbReference type="GO" id="GO:0006298">
    <property type="term" value="P:mismatch repair"/>
    <property type="evidence" value="ECO:0007669"/>
    <property type="project" value="InterPro"/>
</dbReference>
<evidence type="ECO:0000313" key="10">
    <source>
        <dbReference type="EMBL" id="PWE21668.1"/>
    </source>
</evidence>
<dbReference type="RefSeq" id="WP_109158381.1">
    <property type="nucleotide sequence ID" value="NZ_QEYI01000003.1"/>
</dbReference>
<keyword evidence="8" id="KW-0175">Coiled coil</keyword>